<evidence type="ECO:0000313" key="2">
    <source>
        <dbReference type="Proteomes" id="UP000032142"/>
    </source>
</evidence>
<dbReference type="Proteomes" id="UP000032142">
    <property type="component" value="Unassembled WGS sequence"/>
</dbReference>
<dbReference type="AlphaFoldDB" id="A0A0B0N8T2"/>
<comment type="caution">
    <text evidence="1">The sequence shown here is derived from an EMBL/GenBank/DDBJ whole genome shotgun (WGS) entry which is preliminary data.</text>
</comment>
<reference evidence="2" key="1">
    <citation type="submission" date="2014-09" db="EMBL/GenBank/DDBJ databases">
        <authorList>
            <person name="Mudge J."/>
            <person name="Ramaraj T."/>
            <person name="Lindquist I.E."/>
            <person name="Bharti A.K."/>
            <person name="Sundararajan A."/>
            <person name="Cameron C.T."/>
            <person name="Woodward J.E."/>
            <person name="May G.D."/>
            <person name="Brubaker C."/>
            <person name="Broadhvest J."/>
            <person name="Wilkins T.A."/>
        </authorList>
    </citation>
    <scope>NUCLEOTIDE SEQUENCE</scope>
    <source>
        <strain evidence="2">cv. AKA8401</strain>
    </source>
</reference>
<keyword evidence="2" id="KW-1185">Reference proteome</keyword>
<proteinExistence type="predicted"/>
<accession>A0A0B0N8T2</accession>
<protein>
    <submittedName>
        <fullName evidence="1">Uncharacterized protein</fullName>
    </submittedName>
</protein>
<sequence>MVQRRELQFKLNKKSITIFVSGTGAYLKCMRCELNICYVKCIG</sequence>
<gene>
    <name evidence="1" type="ORF">F383_35282</name>
</gene>
<name>A0A0B0N8T2_GOSAR</name>
<evidence type="ECO:0000313" key="1">
    <source>
        <dbReference type="EMBL" id="KHG08249.1"/>
    </source>
</evidence>
<dbReference type="EMBL" id="JRRC01492685">
    <property type="protein sequence ID" value="KHG08249.1"/>
    <property type="molecule type" value="Genomic_DNA"/>
</dbReference>
<organism evidence="1 2">
    <name type="scientific">Gossypium arboreum</name>
    <name type="common">Tree cotton</name>
    <name type="synonym">Gossypium nanking</name>
    <dbReference type="NCBI Taxonomy" id="29729"/>
    <lineage>
        <taxon>Eukaryota</taxon>
        <taxon>Viridiplantae</taxon>
        <taxon>Streptophyta</taxon>
        <taxon>Embryophyta</taxon>
        <taxon>Tracheophyta</taxon>
        <taxon>Spermatophyta</taxon>
        <taxon>Magnoliopsida</taxon>
        <taxon>eudicotyledons</taxon>
        <taxon>Gunneridae</taxon>
        <taxon>Pentapetalae</taxon>
        <taxon>rosids</taxon>
        <taxon>malvids</taxon>
        <taxon>Malvales</taxon>
        <taxon>Malvaceae</taxon>
        <taxon>Malvoideae</taxon>
        <taxon>Gossypium</taxon>
    </lineage>
</organism>